<dbReference type="Pfam" id="PF22725">
    <property type="entry name" value="GFO_IDH_MocA_C3"/>
    <property type="match status" value="1"/>
</dbReference>
<reference evidence="4" key="1">
    <citation type="submission" date="2022-11" db="EMBL/GenBank/DDBJ databases">
        <authorList>
            <person name="Mo P."/>
        </authorList>
    </citation>
    <scope>NUCLEOTIDE SEQUENCE</scope>
    <source>
        <strain evidence="4">HUAS 11-8</strain>
    </source>
</reference>
<evidence type="ECO:0000313" key="4">
    <source>
        <dbReference type="EMBL" id="WAL63632.1"/>
    </source>
</evidence>
<name>A0ABY7AUJ3_9PSEU</name>
<protein>
    <submittedName>
        <fullName evidence="4">Gfo/Idh/MocA family oxidoreductase</fullName>
    </submittedName>
</protein>
<dbReference type="InterPro" id="IPR000683">
    <property type="entry name" value="Gfo/Idh/MocA-like_OxRdtase_N"/>
</dbReference>
<dbReference type="PANTHER" id="PTHR43818:SF11">
    <property type="entry name" value="BCDNA.GH03377"/>
    <property type="match status" value="1"/>
</dbReference>
<dbReference type="Gene3D" id="3.40.50.720">
    <property type="entry name" value="NAD(P)-binding Rossmann-like Domain"/>
    <property type="match status" value="1"/>
</dbReference>
<dbReference type="SUPFAM" id="SSF55347">
    <property type="entry name" value="Glyceraldehyde-3-phosphate dehydrogenase-like, C-terminal domain"/>
    <property type="match status" value="1"/>
</dbReference>
<dbReference type="SUPFAM" id="SSF51735">
    <property type="entry name" value="NAD(P)-binding Rossmann-fold domains"/>
    <property type="match status" value="1"/>
</dbReference>
<keyword evidence="5" id="KW-1185">Reference proteome</keyword>
<dbReference type="EMBL" id="CP113836">
    <property type="protein sequence ID" value="WAL63632.1"/>
    <property type="molecule type" value="Genomic_DNA"/>
</dbReference>
<proteinExistence type="predicted"/>
<feature type="domain" description="GFO/IDH/MocA-like oxidoreductase" evidence="3">
    <location>
        <begin position="132"/>
        <end position="262"/>
    </location>
</feature>
<dbReference type="Pfam" id="PF01408">
    <property type="entry name" value="GFO_IDH_MocA"/>
    <property type="match status" value="1"/>
</dbReference>
<dbReference type="InterPro" id="IPR055170">
    <property type="entry name" value="GFO_IDH_MocA-like_dom"/>
</dbReference>
<dbReference type="PANTHER" id="PTHR43818">
    <property type="entry name" value="BCDNA.GH03377"/>
    <property type="match status" value="1"/>
</dbReference>
<dbReference type="RefSeq" id="WP_268753870.1">
    <property type="nucleotide sequence ID" value="NZ_CP113836.1"/>
</dbReference>
<feature type="domain" description="Gfo/Idh/MocA-like oxidoreductase N-terminal" evidence="2">
    <location>
        <begin position="3"/>
        <end position="123"/>
    </location>
</feature>
<sequence length="369" mass="39791">MRRVVLAGASGYGRGYLRQLAELERAGRVELAGVCEIAELDAEGRELVGDRPVRADLPALLAETRPDVGIVATPIPTHDRLARAVLDAGAHLLLEKPPVPALAQWQALRKTVRDRGLVCQLGFQSLGSEAVARLAALVRDGELGHLRGIGVRGAWSRTDAYYRRAAWAGRRTLDGQPVVDGALTNPFAHAVATALAVDGSTGVEDVVSCELELWRCRDIEADDTSCLRLRTRHGTVIVVAVTLCAVEEAEPVVVVHGSRGRAELAYTEDLLTVDGVTTRFPRISPLENLLSHLDDPAVPLRSALDDAGAFMRVLEAVRLAPEPARIPGRFVRREGEWVGLPGIEAVLAQAAERLATFRELGAPWAGWLP</sequence>
<evidence type="ECO:0000259" key="3">
    <source>
        <dbReference type="Pfam" id="PF22725"/>
    </source>
</evidence>
<evidence type="ECO:0000256" key="1">
    <source>
        <dbReference type="ARBA" id="ARBA00023002"/>
    </source>
</evidence>
<gene>
    <name evidence="4" type="ORF">ORV05_21800</name>
</gene>
<dbReference type="Gene3D" id="3.30.360.10">
    <property type="entry name" value="Dihydrodipicolinate Reductase, domain 2"/>
    <property type="match status" value="1"/>
</dbReference>
<organism evidence="4 5">
    <name type="scientific">Amycolatopsis cynarae</name>
    <dbReference type="NCBI Taxonomy" id="2995223"/>
    <lineage>
        <taxon>Bacteria</taxon>
        <taxon>Bacillati</taxon>
        <taxon>Actinomycetota</taxon>
        <taxon>Actinomycetes</taxon>
        <taxon>Pseudonocardiales</taxon>
        <taxon>Pseudonocardiaceae</taxon>
        <taxon>Amycolatopsis</taxon>
    </lineage>
</organism>
<dbReference type="InterPro" id="IPR050463">
    <property type="entry name" value="Gfo/Idh/MocA_oxidrdct_glycsds"/>
</dbReference>
<dbReference type="InterPro" id="IPR036291">
    <property type="entry name" value="NAD(P)-bd_dom_sf"/>
</dbReference>
<dbReference type="Proteomes" id="UP001163203">
    <property type="component" value="Chromosome"/>
</dbReference>
<accession>A0ABY7AUJ3</accession>
<keyword evidence="1" id="KW-0560">Oxidoreductase</keyword>
<evidence type="ECO:0000313" key="5">
    <source>
        <dbReference type="Proteomes" id="UP001163203"/>
    </source>
</evidence>
<evidence type="ECO:0000259" key="2">
    <source>
        <dbReference type="Pfam" id="PF01408"/>
    </source>
</evidence>